<organism evidence="2 3">
    <name type="scientific">Symbiodinium microadriaticum</name>
    <name type="common">Dinoflagellate</name>
    <name type="synonym">Zooxanthella microadriatica</name>
    <dbReference type="NCBI Taxonomy" id="2951"/>
    <lineage>
        <taxon>Eukaryota</taxon>
        <taxon>Sar</taxon>
        <taxon>Alveolata</taxon>
        <taxon>Dinophyceae</taxon>
        <taxon>Suessiales</taxon>
        <taxon>Symbiodiniaceae</taxon>
        <taxon>Symbiodinium</taxon>
    </lineage>
</organism>
<reference evidence="2 3" key="1">
    <citation type="submission" date="2016-02" db="EMBL/GenBank/DDBJ databases">
        <title>Genome analysis of coral dinoflagellate symbionts highlights evolutionary adaptations to a symbiotic lifestyle.</title>
        <authorList>
            <person name="Aranda M."/>
            <person name="Li Y."/>
            <person name="Liew Y.J."/>
            <person name="Baumgarten S."/>
            <person name="Simakov O."/>
            <person name="Wilson M."/>
            <person name="Piel J."/>
            <person name="Ashoor H."/>
            <person name="Bougouffa S."/>
            <person name="Bajic V.B."/>
            <person name="Ryu T."/>
            <person name="Ravasi T."/>
            <person name="Bayer T."/>
            <person name="Micklem G."/>
            <person name="Kim H."/>
            <person name="Bhak J."/>
            <person name="Lajeunesse T.C."/>
            <person name="Voolstra C.R."/>
        </authorList>
    </citation>
    <scope>NUCLEOTIDE SEQUENCE [LARGE SCALE GENOMIC DNA]</scope>
    <source>
        <strain evidence="2 3">CCMP2467</strain>
    </source>
</reference>
<evidence type="ECO:0000313" key="3">
    <source>
        <dbReference type="Proteomes" id="UP000186817"/>
    </source>
</evidence>
<gene>
    <name evidence="2" type="ORF">AK812_SmicGene39630</name>
</gene>
<sequence length="361" mass="39699">MRDVSQRPRSFKKFQLQVERTVDIVNFDHAVSLALLAMVCPKPLSLFQMQEHKVSGLNVADEADSSHPVKPSANHQPICTASASALTRAATAQAKLCHDTMALQALPTSASAAPEEEPAGTEQDWHEQPSSSSPPKYAASPCDQETLAAVAIFTHLTKASTERSWAGDFRGHLSREYQRQFAGEVPEANASDNPECGDTILVAIGWSLGFDSALRLTLAAEAMGIEAHLEKYKQNFKKGHLLVAMTVPPLRTTVELLDASCSLKPPRNGADHMRDFQRDGKRDARIALSAASLQQFRLPCSTHDLMAVDHAWDLSQVLARSFTMRPVRKSPVWDKISSESQRAEASWLLCDMPGSFRWTLV</sequence>
<protein>
    <submittedName>
        <fullName evidence="2">Uncharacterized protein</fullName>
    </submittedName>
</protein>
<evidence type="ECO:0000256" key="1">
    <source>
        <dbReference type="SAM" id="MobiDB-lite"/>
    </source>
</evidence>
<feature type="region of interest" description="Disordered" evidence="1">
    <location>
        <begin position="108"/>
        <end position="140"/>
    </location>
</feature>
<dbReference type="OrthoDB" id="421100at2759"/>
<dbReference type="EMBL" id="LSRX01001426">
    <property type="protein sequence ID" value="OLP80011.1"/>
    <property type="molecule type" value="Genomic_DNA"/>
</dbReference>
<dbReference type="AlphaFoldDB" id="A0A1Q9CAS6"/>
<comment type="caution">
    <text evidence="2">The sequence shown here is derived from an EMBL/GenBank/DDBJ whole genome shotgun (WGS) entry which is preliminary data.</text>
</comment>
<evidence type="ECO:0000313" key="2">
    <source>
        <dbReference type="EMBL" id="OLP80011.1"/>
    </source>
</evidence>
<proteinExistence type="predicted"/>
<accession>A0A1Q9CAS6</accession>
<keyword evidence="3" id="KW-1185">Reference proteome</keyword>
<name>A0A1Q9CAS6_SYMMI</name>
<dbReference type="Proteomes" id="UP000186817">
    <property type="component" value="Unassembled WGS sequence"/>
</dbReference>